<dbReference type="EMBL" id="ACOU01000007">
    <property type="protein sequence ID" value="EKX72542.1"/>
    <property type="molecule type" value="Genomic_DNA"/>
</dbReference>
<dbReference type="RefSeq" id="XP_004831994.1">
    <property type="nucleotide sequence ID" value="XM_004831937.1"/>
</dbReference>
<dbReference type="AlphaFoldDB" id="L1LAP8"/>
<protein>
    <submittedName>
        <fullName evidence="1">Uncharacterized protein</fullName>
    </submittedName>
</protein>
<gene>
    <name evidence="1" type="ORF">BEWA_050100</name>
</gene>
<dbReference type="KEGG" id="beq:BEWA_050100"/>
<proteinExistence type="predicted"/>
<evidence type="ECO:0000313" key="2">
    <source>
        <dbReference type="Proteomes" id="UP000031512"/>
    </source>
</evidence>
<comment type="caution">
    <text evidence="1">The sequence shown here is derived from an EMBL/GenBank/DDBJ whole genome shotgun (WGS) entry which is preliminary data.</text>
</comment>
<accession>L1LAP8</accession>
<dbReference type="VEuPathDB" id="PiroplasmaDB:BEWA_050100"/>
<keyword evidence="2" id="KW-1185">Reference proteome</keyword>
<reference evidence="1 2" key="1">
    <citation type="journal article" date="2012" name="BMC Genomics">
        <title>Comparative genomic analysis and phylogenetic position of Theileria equi.</title>
        <authorList>
            <person name="Kappmeyer L.S."/>
            <person name="Thiagarajan M."/>
            <person name="Herndon D.R."/>
            <person name="Ramsay J.D."/>
            <person name="Caler E."/>
            <person name="Djikeng A."/>
            <person name="Gillespie J.J."/>
            <person name="Lau A.O."/>
            <person name="Roalson E.H."/>
            <person name="Silva J.C."/>
            <person name="Silva M.G."/>
            <person name="Suarez C.E."/>
            <person name="Ueti M.W."/>
            <person name="Nene V.M."/>
            <person name="Mealey R.H."/>
            <person name="Knowles D.P."/>
            <person name="Brayton K.A."/>
        </authorList>
    </citation>
    <scope>NUCLEOTIDE SEQUENCE [LARGE SCALE GENOMIC DNA]</scope>
    <source>
        <strain evidence="1 2">WA</strain>
    </source>
</reference>
<dbReference type="OrthoDB" id="361779at2759"/>
<dbReference type="InterPro" id="IPR007480">
    <property type="entry name" value="DUF529"/>
</dbReference>
<name>L1LAP8_THEEQ</name>
<dbReference type="Pfam" id="PF04385">
    <property type="entry name" value="FAINT"/>
    <property type="match status" value="1"/>
</dbReference>
<dbReference type="Proteomes" id="UP000031512">
    <property type="component" value="Unassembled WGS sequence"/>
</dbReference>
<organism evidence="1 2">
    <name type="scientific">Theileria equi strain WA</name>
    <dbReference type="NCBI Taxonomy" id="1537102"/>
    <lineage>
        <taxon>Eukaryota</taxon>
        <taxon>Sar</taxon>
        <taxon>Alveolata</taxon>
        <taxon>Apicomplexa</taxon>
        <taxon>Aconoidasida</taxon>
        <taxon>Piroplasmida</taxon>
        <taxon>Theileriidae</taxon>
        <taxon>Theileria</taxon>
    </lineage>
</organism>
<dbReference type="GeneID" id="15804968"/>
<evidence type="ECO:0000313" key="1">
    <source>
        <dbReference type="EMBL" id="EKX72542.1"/>
    </source>
</evidence>
<sequence length="167" mass="18580">MVGESREDASLNIGHPSRLICKSFDYTFAGNAVQLIVPNKGVSVSKLMNGSEEVWTAEEEEAFDHAEIYLNRDGRAELAVLILRTSSGLSRRDYARDENGWAVCDNSEDKMLSLVVITQCISNFELDLSASSDTKECTIFQVELLGVTTKHFYPKPGHVSSRLMMVQ</sequence>